<dbReference type="Proteomes" id="UP001464891">
    <property type="component" value="Unassembled WGS sequence"/>
</dbReference>
<gene>
    <name evidence="2" type="ORF">NC998_18235</name>
</gene>
<feature type="chain" id="PRO_5045217698" evidence="1">
    <location>
        <begin position="27"/>
        <end position="150"/>
    </location>
</feature>
<accession>A0ABV0JB92</accession>
<dbReference type="EMBL" id="JAMPKM010000012">
    <property type="protein sequence ID" value="MEP0819041.1"/>
    <property type="molecule type" value="Genomic_DNA"/>
</dbReference>
<organism evidence="2 3">
    <name type="scientific">Trichocoleus desertorum GB2-A4</name>
    <dbReference type="NCBI Taxonomy" id="2933944"/>
    <lineage>
        <taxon>Bacteria</taxon>
        <taxon>Bacillati</taxon>
        <taxon>Cyanobacteriota</taxon>
        <taxon>Cyanophyceae</taxon>
        <taxon>Leptolyngbyales</taxon>
        <taxon>Trichocoleusaceae</taxon>
        <taxon>Trichocoleus</taxon>
    </lineage>
</organism>
<keyword evidence="1" id="KW-0732">Signal</keyword>
<keyword evidence="3" id="KW-1185">Reference proteome</keyword>
<protein>
    <submittedName>
        <fullName evidence="2">Uncharacterized protein</fullName>
    </submittedName>
</protein>
<reference evidence="2 3" key="1">
    <citation type="submission" date="2022-04" db="EMBL/GenBank/DDBJ databases">
        <title>Positive selection, recombination, and allopatry shape intraspecific diversity of widespread and dominant cyanobacteria.</title>
        <authorList>
            <person name="Wei J."/>
            <person name="Shu W."/>
            <person name="Hu C."/>
        </authorList>
    </citation>
    <scope>NUCLEOTIDE SEQUENCE [LARGE SCALE GENOMIC DNA]</scope>
    <source>
        <strain evidence="2 3">GB2-A4</strain>
    </source>
</reference>
<evidence type="ECO:0000313" key="2">
    <source>
        <dbReference type="EMBL" id="MEP0819041.1"/>
    </source>
</evidence>
<name>A0ABV0JB92_9CYAN</name>
<proteinExistence type="predicted"/>
<evidence type="ECO:0000256" key="1">
    <source>
        <dbReference type="SAM" id="SignalP"/>
    </source>
</evidence>
<comment type="caution">
    <text evidence="2">The sequence shown here is derived from an EMBL/GenBank/DDBJ whole genome shotgun (WGS) entry which is preliminary data.</text>
</comment>
<feature type="signal peptide" evidence="1">
    <location>
        <begin position="1"/>
        <end position="26"/>
    </location>
</feature>
<sequence length="150" mass="16285">MKSPMALGVTLLVLALPTAISSNAIANKSTPTQPQQTQAAIVWERSGGIAGICQRLTLRSSAAYVLEDCRKQTVVSRGNLPESDRVQLKKLLLKQYGQFQWQSSNQGADMFSDRYTLNGRGSQKPTLSEQAALNKYLTQLAGQLASQAQS</sequence>
<evidence type="ECO:0000313" key="3">
    <source>
        <dbReference type="Proteomes" id="UP001464891"/>
    </source>
</evidence>
<dbReference type="RefSeq" id="WP_190432106.1">
    <property type="nucleotide sequence ID" value="NZ_JAMPKM010000012.1"/>
</dbReference>